<evidence type="ECO:0000256" key="1">
    <source>
        <dbReference type="ARBA" id="ARBA00007285"/>
    </source>
</evidence>
<evidence type="ECO:0000313" key="3">
    <source>
        <dbReference type="Ensembl" id="ENSPNAP00000013369.1"/>
    </source>
</evidence>
<dbReference type="GO" id="GO:0007368">
    <property type="term" value="P:determination of left/right symmetry"/>
    <property type="evidence" value="ECO:0007669"/>
    <property type="project" value="Ensembl"/>
</dbReference>
<evidence type="ECO:0000313" key="4">
    <source>
        <dbReference type="Proteomes" id="UP001501920"/>
    </source>
</evidence>
<name>A0A3B4CS73_PYGNA</name>
<comment type="similarity">
    <text evidence="1">Belongs to the canopy family.</text>
</comment>
<dbReference type="Proteomes" id="UP001501920">
    <property type="component" value="Chromosome 19"/>
</dbReference>
<dbReference type="GO" id="GO:0005783">
    <property type="term" value="C:endoplasmic reticulum"/>
    <property type="evidence" value="ECO:0007669"/>
    <property type="project" value="Ensembl"/>
</dbReference>
<reference evidence="3" key="2">
    <citation type="submission" date="2025-08" db="UniProtKB">
        <authorList>
            <consortium name="Ensembl"/>
        </authorList>
    </citation>
    <scope>IDENTIFICATION</scope>
</reference>
<reference evidence="3" key="3">
    <citation type="submission" date="2025-09" db="UniProtKB">
        <authorList>
            <consortium name="Ensembl"/>
        </authorList>
    </citation>
    <scope>IDENTIFICATION</scope>
</reference>
<dbReference type="GO" id="GO:0070121">
    <property type="term" value="P:Kupffer's vesicle development"/>
    <property type="evidence" value="ECO:0007669"/>
    <property type="project" value="Ensembl"/>
</dbReference>
<sequence>MVADLQSATPLAAAPVTHPCWGRARWSWQRHRPARKWPVIFLQRSCLSCFSNTARTKTGPGYLGCRLRSSVSARSRRSRFRAEKFPLLTCRCLPSRSASACVAIADELSYSISQIDPKKTVNVGGFRLNPDGSMTEKTVPLARSETHLSELLDGVCNNMSDYALYEDPDTKEHSYKRFAPRSSDGGNFPDFKNFKFAGPEGSDSLKFACETIVEELEEDIISLFTREEQHVALKLCSEVSGHCKSSVFQHGEL</sequence>
<dbReference type="GO" id="GO:0040036">
    <property type="term" value="P:regulation of fibroblast growth factor receptor signaling pathway"/>
    <property type="evidence" value="ECO:0007669"/>
    <property type="project" value="Ensembl"/>
</dbReference>
<dbReference type="InterPro" id="IPR021852">
    <property type="entry name" value="DUF3456"/>
</dbReference>
<dbReference type="Pfam" id="PF11938">
    <property type="entry name" value="DUF3456"/>
    <property type="match status" value="1"/>
</dbReference>
<dbReference type="PANTHER" id="PTHR13341">
    <property type="entry name" value="MIR-INTERACTING SAPOSIN-LIKE PROTEIN"/>
    <property type="match status" value="1"/>
</dbReference>
<dbReference type="InterPro" id="IPR042415">
    <property type="entry name" value="CNPY"/>
</dbReference>
<reference evidence="3 4" key="1">
    <citation type="submission" date="2020-10" db="EMBL/GenBank/DDBJ databases">
        <title>Pygocentrus nattereri (red-bellied piranha) genome, fPygNat1, primary haplotype.</title>
        <authorList>
            <person name="Myers G."/>
            <person name="Meyer A."/>
            <person name="Karagic N."/>
            <person name="Pippel M."/>
            <person name="Winkler S."/>
            <person name="Tracey A."/>
            <person name="Wood J."/>
            <person name="Formenti G."/>
            <person name="Howe K."/>
            <person name="Fedrigo O."/>
            <person name="Jarvis E.D."/>
        </authorList>
    </citation>
    <scope>NUCLEOTIDE SEQUENCE [LARGE SCALE GENOMIC DNA]</scope>
</reference>
<proteinExistence type="inferred from homology"/>
<keyword evidence="4" id="KW-1185">Reference proteome</keyword>
<dbReference type="GO" id="GO:0008543">
    <property type="term" value="P:fibroblast growth factor receptor signaling pathway"/>
    <property type="evidence" value="ECO:0007669"/>
    <property type="project" value="Ensembl"/>
</dbReference>
<dbReference type="Ensembl" id="ENSPNAT00000020948.2">
    <property type="protein sequence ID" value="ENSPNAP00000013369.1"/>
    <property type="gene ID" value="ENSPNAG00000019217.2"/>
</dbReference>
<dbReference type="PANTHER" id="PTHR13341:SF4">
    <property type="entry name" value="CANOPY FGF SIGNALING REGULATOR 1"/>
    <property type="match status" value="1"/>
</dbReference>
<protein>
    <recommendedName>
        <fullName evidence="2">DUF3456 domain-containing protein</fullName>
    </recommendedName>
</protein>
<dbReference type="GO" id="GO:0030917">
    <property type="term" value="P:midbrain-hindbrain boundary development"/>
    <property type="evidence" value="ECO:0007669"/>
    <property type="project" value="Ensembl"/>
</dbReference>
<feature type="domain" description="DUF3456" evidence="2">
    <location>
        <begin position="99"/>
        <end position="243"/>
    </location>
</feature>
<evidence type="ECO:0000259" key="2">
    <source>
        <dbReference type="Pfam" id="PF11938"/>
    </source>
</evidence>
<dbReference type="GeneTree" id="ENSGT00940000161119"/>
<dbReference type="STRING" id="42514.ENSPNAP00000013369"/>
<accession>A0A3B4CS73</accession>
<organism evidence="3 4">
    <name type="scientific">Pygocentrus nattereri</name>
    <name type="common">Red-bellied piranha</name>
    <dbReference type="NCBI Taxonomy" id="42514"/>
    <lineage>
        <taxon>Eukaryota</taxon>
        <taxon>Metazoa</taxon>
        <taxon>Chordata</taxon>
        <taxon>Craniata</taxon>
        <taxon>Vertebrata</taxon>
        <taxon>Euteleostomi</taxon>
        <taxon>Actinopterygii</taxon>
        <taxon>Neopterygii</taxon>
        <taxon>Teleostei</taxon>
        <taxon>Ostariophysi</taxon>
        <taxon>Characiformes</taxon>
        <taxon>Characoidei</taxon>
        <taxon>Pygocentrus</taxon>
    </lineage>
</organism>
<dbReference type="AlphaFoldDB" id="A0A3B4CS73"/>